<organism evidence="2 3">
    <name type="scientific">Ensete ventricosum</name>
    <name type="common">Abyssinian banana</name>
    <name type="synonym">Musa ensete</name>
    <dbReference type="NCBI Taxonomy" id="4639"/>
    <lineage>
        <taxon>Eukaryota</taxon>
        <taxon>Viridiplantae</taxon>
        <taxon>Streptophyta</taxon>
        <taxon>Embryophyta</taxon>
        <taxon>Tracheophyta</taxon>
        <taxon>Spermatophyta</taxon>
        <taxon>Magnoliopsida</taxon>
        <taxon>Liliopsida</taxon>
        <taxon>Zingiberales</taxon>
        <taxon>Musaceae</taxon>
        <taxon>Ensete</taxon>
    </lineage>
</organism>
<dbReference type="Proteomes" id="UP000287651">
    <property type="component" value="Unassembled WGS sequence"/>
</dbReference>
<name>A0A444EPJ5_ENSVE</name>
<comment type="caution">
    <text evidence="2">The sequence shown here is derived from an EMBL/GenBank/DDBJ whole genome shotgun (WGS) entry which is preliminary data.</text>
</comment>
<feature type="compositionally biased region" description="Gly residues" evidence="1">
    <location>
        <begin position="11"/>
        <end position="20"/>
    </location>
</feature>
<dbReference type="AlphaFoldDB" id="A0A444EPJ5"/>
<feature type="region of interest" description="Disordered" evidence="1">
    <location>
        <begin position="1"/>
        <end position="41"/>
    </location>
</feature>
<dbReference type="EMBL" id="AMZH03011618">
    <property type="protein sequence ID" value="RRT52532.1"/>
    <property type="molecule type" value="Genomic_DNA"/>
</dbReference>
<accession>A0A444EPJ5</accession>
<sequence>MPESCFSSPGIGEGAIGVEGDGSNDCADRVEEKNGEKSGEMKLGSFEVMKLEKQHQISIADNNCGVD</sequence>
<feature type="compositionally biased region" description="Basic and acidic residues" evidence="1">
    <location>
        <begin position="26"/>
        <end position="40"/>
    </location>
</feature>
<evidence type="ECO:0000313" key="2">
    <source>
        <dbReference type="EMBL" id="RRT52532.1"/>
    </source>
</evidence>
<evidence type="ECO:0000313" key="3">
    <source>
        <dbReference type="Proteomes" id="UP000287651"/>
    </source>
</evidence>
<evidence type="ECO:0000256" key="1">
    <source>
        <dbReference type="SAM" id="MobiDB-lite"/>
    </source>
</evidence>
<proteinExistence type="predicted"/>
<gene>
    <name evidence="2" type="ORF">B296_00050403</name>
</gene>
<protein>
    <submittedName>
        <fullName evidence="2">Uncharacterized protein</fullName>
    </submittedName>
</protein>
<reference evidence="2 3" key="1">
    <citation type="journal article" date="2014" name="Agronomy (Basel)">
        <title>A Draft Genome Sequence for Ensete ventricosum, the Drought-Tolerant Tree Against Hunger.</title>
        <authorList>
            <person name="Harrison J."/>
            <person name="Moore K.A."/>
            <person name="Paszkiewicz K."/>
            <person name="Jones T."/>
            <person name="Grant M."/>
            <person name="Ambacheew D."/>
            <person name="Muzemil S."/>
            <person name="Studholme D.J."/>
        </authorList>
    </citation>
    <scope>NUCLEOTIDE SEQUENCE [LARGE SCALE GENOMIC DNA]</scope>
</reference>